<protein>
    <submittedName>
        <fullName evidence="1">Uncharacterized protein</fullName>
    </submittedName>
</protein>
<sequence>MNFCNAYYNFVLNDALEEEFLTKHTAEGLRVTLQSTIDLVIRQVSGPNDHPSNPTFLQLYQMFSMYSIIKPPKMGNCIITISDLKSIIYDPNSTNERLEKIKNLEKKLTILLKRILSPRTTHPLKKVWRLPHLIHGFGATAGQLSIPVPGHITKS</sequence>
<accession>A0A6G0YKE9</accession>
<comment type="caution">
    <text evidence="1">The sequence shown here is derived from an EMBL/GenBank/DDBJ whole genome shotgun (WGS) entry which is preliminary data.</text>
</comment>
<dbReference type="AlphaFoldDB" id="A0A6G0YKE9"/>
<organism evidence="1 2">
    <name type="scientific">Aphis craccivora</name>
    <name type="common">Cowpea aphid</name>
    <dbReference type="NCBI Taxonomy" id="307492"/>
    <lineage>
        <taxon>Eukaryota</taxon>
        <taxon>Metazoa</taxon>
        <taxon>Ecdysozoa</taxon>
        <taxon>Arthropoda</taxon>
        <taxon>Hexapoda</taxon>
        <taxon>Insecta</taxon>
        <taxon>Pterygota</taxon>
        <taxon>Neoptera</taxon>
        <taxon>Paraneoptera</taxon>
        <taxon>Hemiptera</taxon>
        <taxon>Sternorrhyncha</taxon>
        <taxon>Aphidomorpha</taxon>
        <taxon>Aphidoidea</taxon>
        <taxon>Aphididae</taxon>
        <taxon>Aphidini</taxon>
        <taxon>Aphis</taxon>
        <taxon>Aphis</taxon>
    </lineage>
</organism>
<dbReference type="OrthoDB" id="6613714at2759"/>
<evidence type="ECO:0000313" key="2">
    <source>
        <dbReference type="Proteomes" id="UP000478052"/>
    </source>
</evidence>
<evidence type="ECO:0000313" key="1">
    <source>
        <dbReference type="EMBL" id="KAF0757596.1"/>
    </source>
</evidence>
<dbReference type="Proteomes" id="UP000478052">
    <property type="component" value="Unassembled WGS sequence"/>
</dbReference>
<proteinExistence type="predicted"/>
<reference evidence="1 2" key="1">
    <citation type="submission" date="2019-08" db="EMBL/GenBank/DDBJ databases">
        <title>Whole genome of Aphis craccivora.</title>
        <authorList>
            <person name="Voronova N.V."/>
            <person name="Shulinski R.S."/>
            <person name="Bandarenka Y.V."/>
            <person name="Zhorov D.G."/>
            <person name="Warner D."/>
        </authorList>
    </citation>
    <scope>NUCLEOTIDE SEQUENCE [LARGE SCALE GENOMIC DNA]</scope>
    <source>
        <strain evidence="1">180601</strain>
        <tissue evidence="1">Whole Body</tissue>
    </source>
</reference>
<name>A0A6G0YKE9_APHCR</name>
<keyword evidence="2" id="KW-1185">Reference proteome</keyword>
<gene>
    <name evidence="1" type="ORF">FWK35_00026515</name>
</gene>
<dbReference type="EMBL" id="VUJU01003530">
    <property type="protein sequence ID" value="KAF0757596.1"/>
    <property type="molecule type" value="Genomic_DNA"/>
</dbReference>